<dbReference type="OrthoDB" id="3481735at2"/>
<feature type="compositionally biased region" description="Pro residues" evidence="1">
    <location>
        <begin position="270"/>
        <end position="282"/>
    </location>
</feature>
<reference evidence="3 4" key="1">
    <citation type="submission" date="2019-10" db="EMBL/GenBank/DDBJ databases">
        <title>Actinomadura rubteroloni sp. nov. and Actinomadura macrotermitis sp. nov., isolated from the gut of fungus growing-termite Macrotermes natalensis.</title>
        <authorList>
            <person name="Benndorf R."/>
            <person name="Martin K."/>
            <person name="Kuefner M."/>
            <person name="De Beer W."/>
            <person name="Kaster A.-K."/>
            <person name="Vollmers J."/>
            <person name="Poulsen M."/>
            <person name="Beemelmanns C."/>
        </authorList>
    </citation>
    <scope>NUCLEOTIDE SEQUENCE [LARGE SCALE GENOMIC DNA]</scope>
    <source>
        <strain evidence="3 4">RB68</strain>
    </source>
</reference>
<evidence type="ECO:0000313" key="3">
    <source>
        <dbReference type="EMBL" id="MQY08189.1"/>
    </source>
</evidence>
<accession>A0A7K0C421</accession>
<evidence type="ECO:0000256" key="1">
    <source>
        <dbReference type="SAM" id="MobiDB-lite"/>
    </source>
</evidence>
<organism evidence="3 4">
    <name type="scientific">Actinomadura macrotermitis</name>
    <dbReference type="NCBI Taxonomy" id="2585200"/>
    <lineage>
        <taxon>Bacteria</taxon>
        <taxon>Bacillati</taxon>
        <taxon>Actinomycetota</taxon>
        <taxon>Actinomycetes</taxon>
        <taxon>Streptosporangiales</taxon>
        <taxon>Thermomonosporaceae</taxon>
        <taxon>Actinomadura</taxon>
    </lineage>
</organism>
<keyword evidence="2" id="KW-0812">Transmembrane</keyword>
<feature type="transmembrane region" description="Helical" evidence="2">
    <location>
        <begin position="167"/>
        <end position="186"/>
    </location>
</feature>
<keyword evidence="2" id="KW-0472">Membrane</keyword>
<keyword evidence="2" id="KW-1133">Transmembrane helix</keyword>
<dbReference type="RefSeq" id="WP_153538845.1">
    <property type="nucleotide sequence ID" value="NZ_WEGH01000004.1"/>
</dbReference>
<sequence length="310" mass="30948">MQRKLPGVSTTQLIASGTATAIAAVGASFLGVYGTIAGAAFMSVVSTACTTIGKHYLDQGREQLKERTHLHTAAGQRHAAGQAAAEAVSADPTRTVAWSHVGGDPNATRLDAGAVASDPNTTRLDGAPEHRVAGELADDAGTQALRQAAGRAALGDTLDWVKRRWPVLLLSSVAVFAVVMGGITIAEKITDKPASGWVGQNRSTGTTWGNVGGGGQKEKPAHTPTVRPTESGTGPATPAPTGSTGGASPRQSQTPSGGTSPSPSVAPSTPVTPPPSSAPVPTAPNKSPDGGQGGVGDQPALRGADGTGTR</sequence>
<feature type="compositionally biased region" description="Low complexity" evidence="1">
    <location>
        <begin position="228"/>
        <end position="269"/>
    </location>
</feature>
<dbReference type="Proteomes" id="UP000487268">
    <property type="component" value="Unassembled WGS sequence"/>
</dbReference>
<dbReference type="AlphaFoldDB" id="A0A7K0C421"/>
<comment type="caution">
    <text evidence="3">The sequence shown here is derived from an EMBL/GenBank/DDBJ whole genome shotgun (WGS) entry which is preliminary data.</text>
</comment>
<protein>
    <submittedName>
        <fullName evidence="3">Uncharacterized protein</fullName>
    </submittedName>
</protein>
<gene>
    <name evidence="3" type="ORF">ACRB68_62950</name>
</gene>
<keyword evidence="4" id="KW-1185">Reference proteome</keyword>
<feature type="region of interest" description="Disordered" evidence="1">
    <location>
        <begin position="194"/>
        <end position="310"/>
    </location>
</feature>
<name>A0A7K0C421_9ACTN</name>
<proteinExistence type="predicted"/>
<evidence type="ECO:0000256" key="2">
    <source>
        <dbReference type="SAM" id="Phobius"/>
    </source>
</evidence>
<evidence type="ECO:0000313" key="4">
    <source>
        <dbReference type="Proteomes" id="UP000487268"/>
    </source>
</evidence>
<dbReference type="EMBL" id="WEGH01000004">
    <property type="protein sequence ID" value="MQY08189.1"/>
    <property type="molecule type" value="Genomic_DNA"/>
</dbReference>